<feature type="signal peptide" evidence="1">
    <location>
        <begin position="1"/>
        <end position="16"/>
    </location>
</feature>
<reference evidence="2" key="1">
    <citation type="submission" date="2019-11" db="EMBL/GenBank/DDBJ databases">
        <title>Bipolaris sorokiniana Genome sequencing.</title>
        <authorList>
            <person name="Wang H."/>
        </authorList>
    </citation>
    <scope>NUCLEOTIDE SEQUENCE</scope>
</reference>
<name>A0A8H6DXR1_COCSA</name>
<evidence type="ECO:0000313" key="2">
    <source>
        <dbReference type="EMBL" id="KAF5850410.1"/>
    </source>
</evidence>
<feature type="chain" id="PRO_5034897578" description="Extracellular membrane protein CFEM domain-containing protein" evidence="1">
    <location>
        <begin position="17"/>
        <end position="113"/>
    </location>
</feature>
<evidence type="ECO:0000256" key="1">
    <source>
        <dbReference type="SAM" id="SignalP"/>
    </source>
</evidence>
<sequence length="113" mass="11985">MKAFFVALVALPAVLAAALPSSQAAAFPIQSQECTCQNAAGATRASGLCQYMRGALRGPGEWCFPGTSTTAAMNTIFNDERCLEQWGSEWSKGVCRPVLLCQGPGGPDYYEIC</sequence>
<keyword evidence="1" id="KW-0732">Signal</keyword>
<accession>A0A8H6DXR1</accession>
<dbReference type="AlphaFoldDB" id="A0A8H6DXR1"/>
<gene>
    <name evidence="2" type="ORF">GGP41_002635</name>
</gene>
<organism evidence="2 3">
    <name type="scientific">Cochliobolus sativus</name>
    <name type="common">Common root rot and spot blotch fungus</name>
    <name type="synonym">Bipolaris sorokiniana</name>
    <dbReference type="NCBI Taxonomy" id="45130"/>
    <lineage>
        <taxon>Eukaryota</taxon>
        <taxon>Fungi</taxon>
        <taxon>Dikarya</taxon>
        <taxon>Ascomycota</taxon>
        <taxon>Pezizomycotina</taxon>
        <taxon>Dothideomycetes</taxon>
        <taxon>Pleosporomycetidae</taxon>
        <taxon>Pleosporales</taxon>
        <taxon>Pleosporineae</taxon>
        <taxon>Pleosporaceae</taxon>
        <taxon>Bipolaris</taxon>
    </lineage>
</organism>
<evidence type="ECO:0008006" key="4">
    <source>
        <dbReference type="Google" id="ProtNLM"/>
    </source>
</evidence>
<protein>
    <recommendedName>
        <fullName evidence="4">Extracellular membrane protein CFEM domain-containing protein</fullName>
    </recommendedName>
</protein>
<comment type="caution">
    <text evidence="2">The sequence shown here is derived from an EMBL/GenBank/DDBJ whole genome shotgun (WGS) entry which is preliminary data.</text>
</comment>
<dbReference type="EMBL" id="WNKQ01000007">
    <property type="protein sequence ID" value="KAF5850410.1"/>
    <property type="molecule type" value="Genomic_DNA"/>
</dbReference>
<dbReference type="Proteomes" id="UP000624244">
    <property type="component" value="Unassembled WGS sequence"/>
</dbReference>
<evidence type="ECO:0000313" key="3">
    <source>
        <dbReference type="Proteomes" id="UP000624244"/>
    </source>
</evidence>
<dbReference type="OMA" id="YMDTRFT"/>
<proteinExistence type="predicted"/>